<dbReference type="OrthoDB" id="263560at2759"/>
<dbReference type="STRING" id="407821.A0A087SY39"/>
<evidence type="ECO:0000256" key="1">
    <source>
        <dbReference type="ARBA" id="ARBA00002210"/>
    </source>
</evidence>
<dbReference type="EMBL" id="KK112487">
    <property type="protein sequence ID" value="KFM57778.1"/>
    <property type="molecule type" value="Genomic_DNA"/>
</dbReference>
<keyword evidence="6" id="KW-1185">Reference proteome</keyword>
<comment type="similarity">
    <text evidence="2">Belongs to the TSR2 family.</text>
</comment>
<organism evidence="5 6">
    <name type="scientific">Stegodyphus mimosarum</name>
    <name type="common">African social velvet spider</name>
    <dbReference type="NCBI Taxonomy" id="407821"/>
    <lineage>
        <taxon>Eukaryota</taxon>
        <taxon>Metazoa</taxon>
        <taxon>Ecdysozoa</taxon>
        <taxon>Arthropoda</taxon>
        <taxon>Chelicerata</taxon>
        <taxon>Arachnida</taxon>
        <taxon>Araneae</taxon>
        <taxon>Araneomorphae</taxon>
        <taxon>Entelegynae</taxon>
        <taxon>Eresoidea</taxon>
        <taxon>Eresidae</taxon>
        <taxon>Stegodyphus</taxon>
    </lineage>
</organism>
<sequence>MERNSVFVMYALDVFKKWVGFQAAIDEGMGGPYAREKEVWMASEIENYFKRYDNVSPEDIEAYLGAMMENEFETYFEDGSLMDVSKSFCKAFELSLRDPQAEMFREVLQTRNTSAPEVSSKEALNPVMVQNKSVVEEMKHLSVKDDASDDGWVKVERKDLKTILNGETFKKIEFYTLCEDVFKISLLGS</sequence>
<protein>
    <recommendedName>
        <fullName evidence="3">Pre-rRNA-processing protein TSR2 homolog</fullName>
    </recommendedName>
</protein>
<comment type="function">
    <text evidence="1">May be involved in 20S pre-rRNA processing.</text>
</comment>
<evidence type="ECO:0000256" key="4">
    <source>
        <dbReference type="ARBA" id="ARBA00022552"/>
    </source>
</evidence>
<dbReference type="Proteomes" id="UP000054359">
    <property type="component" value="Unassembled WGS sequence"/>
</dbReference>
<evidence type="ECO:0000256" key="3">
    <source>
        <dbReference type="ARBA" id="ARBA00017551"/>
    </source>
</evidence>
<proteinExistence type="inferred from homology"/>
<keyword evidence="4" id="KW-0698">rRNA processing</keyword>
<dbReference type="PANTHER" id="PTHR21250">
    <property type="entry name" value="PRE-RRNA-PROCESSING PROTEIN TSR2 HOMOLOG"/>
    <property type="match status" value="1"/>
</dbReference>
<evidence type="ECO:0000313" key="5">
    <source>
        <dbReference type="EMBL" id="KFM57778.1"/>
    </source>
</evidence>
<gene>
    <name evidence="5" type="ORF">X975_06314</name>
</gene>
<name>A0A087SY39_STEMI</name>
<evidence type="ECO:0000256" key="2">
    <source>
        <dbReference type="ARBA" id="ARBA00006524"/>
    </source>
</evidence>
<accession>A0A087SY39</accession>
<dbReference type="GO" id="GO:0006364">
    <property type="term" value="P:rRNA processing"/>
    <property type="evidence" value="ECO:0007669"/>
    <property type="project" value="UniProtKB-KW"/>
</dbReference>
<reference evidence="5 6" key="1">
    <citation type="submission" date="2013-11" db="EMBL/GenBank/DDBJ databases">
        <title>Genome sequencing of Stegodyphus mimosarum.</title>
        <authorList>
            <person name="Bechsgaard J."/>
        </authorList>
    </citation>
    <scope>NUCLEOTIDE SEQUENCE [LARGE SCALE GENOMIC DNA]</scope>
</reference>
<feature type="non-terminal residue" evidence="5">
    <location>
        <position position="189"/>
    </location>
</feature>
<dbReference type="Pfam" id="PF10273">
    <property type="entry name" value="WGG"/>
    <property type="match status" value="1"/>
</dbReference>
<dbReference type="InterPro" id="IPR019398">
    <property type="entry name" value="Pre-rRNA_process_TSR2"/>
</dbReference>
<dbReference type="AlphaFoldDB" id="A0A087SY39"/>
<dbReference type="OMA" id="GAMMENE"/>
<evidence type="ECO:0000313" key="6">
    <source>
        <dbReference type="Proteomes" id="UP000054359"/>
    </source>
</evidence>